<name>A0A0A0LCV9_CUCSA</name>
<feature type="region of interest" description="Disordered" evidence="1">
    <location>
        <begin position="80"/>
        <end position="102"/>
    </location>
</feature>
<reference evidence="2 3" key="2">
    <citation type="journal article" date="2009" name="PLoS ONE">
        <title>An integrated genetic and cytogenetic map of the cucumber genome.</title>
        <authorList>
            <person name="Ren Y."/>
            <person name="Zhang Z."/>
            <person name="Liu J."/>
            <person name="Staub J.E."/>
            <person name="Han Y."/>
            <person name="Cheng Z."/>
            <person name="Li X."/>
            <person name="Lu J."/>
            <person name="Miao H."/>
            <person name="Kang H."/>
            <person name="Xie B."/>
            <person name="Gu X."/>
            <person name="Wang X."/>
            <person name="Du Y."/>
            <person name="Jin W."/>
            <person name="Huang S."/>
        </authorList>
    </citation>
    <scope>NUCLEOTIDE SEQUENCE [LARGE SCALE GENOMIC DNA]</scope>
    <source>
        <strain evidence="3">cv. 9930</strain>
    </source>
</reference>
<protein>
    <submittedName>
        <fullName evidence="2">Uncharacterized protein</fullName>
    </submittedName>
</protein>
<accession>A0A0A0LCV9</accession>
<dbReference type="Proteomes" id="UP000029981">
    <property type="component" value="Chromosome 3"/>
</dbReference>
<evidence type="ECO:0000313" key="2">
    <source>
        <dbReference type="EMBL" id="KGN57906.1"/>
    </source>
</evidence>
<reference evidence="2 3" key="4">
    <citation type="journal article" date="2011" name="BMC Genomics">
        <title>RNA-Seq improves annotation of protein-coding genes in the cucumber genome.</title>
        <authorList>
            <person name="Li Z."/>
            <person name="Zhang Z."/>
            <person name="Yan P."/>
            <person name="Huang S."/>
            <person name="Fei Z."/>
            <person name="Lin K."/>
        </authorList>
    </citation>
    <scope>NUCLEOTIDE SEQUENCE [LARGE SCALE GENOMIC DNA]</scope>
    <source>
        <strain evidence="3">cv. 9930</strain>
    </source>
</reference>
<evidence type="ECO:0000256" key="1">
    <source>
        <dbReference type="SAM" id="MobiDB-lite"/>
    </source>
</evidence>
<organism evidence="2 3">
    <name type="scientific">Cucumis sativus</name>
    <name type="common">Cucumber</name>
    <dbReference type="NCBI Taxonomy" id="3659"/>
    <lineage>
        <taxon>Eukaryota</taxon>
        <taxon>Viridiplantae</taxon>
        <taxon>Streptophyta</taxon>
        <taxon>Embryophyta</taxon>
        <taxon>Tracheophyta</taxon>
        <taxon>Spermatophyta</taxon>
        <taxon>Magnoliopsida</taxon>
        <taxon>eudicotyledons</taxon>
        <taxon>Gunneridae</taxon>
        <taxon>Pentapetalae</taxon>
        <taxon>rosids</taxon>
        <taxon>fabids</taxon>
        <taxon>Cucurbitales</taxon>
        <taxon>Cucurbitaceae</taxon>
        <taxon>Benincaseae</taxon>
        <taxon>Cucumis</taxon>
    </lineage>
</organism>
<reference evidence="2 3" key="1">
    <citation type="journal article" date="2009" name="Nat. Genet.">
        <title>The genome of the cucumber, Cucumis sativus L.</title>
        <authorList>
            <person name="Huang S."/>
            <person name="Li R."/>
            <person name="Zhang Z."/>
            <person name="Li L."/>
            <person name="Gu X."/>
            <person name="Fan W."/>
            <person name="Lucas W.J."/>
            <person name="Wang X."/>
            <person name="Xie B."/>
            <person name="Ni P."/>
            <person name="Ren Y."/>
            <person name="Zhu H."/>
            <person name="Li J."/>
            <person name="Lin K."/>
            <person name="Jin W."/>
            <person name="Fei Z."/>
            <person name="Li G."/>
            <person name="Staub J."/>
            <person name="Kilian A."/>
            <person name="van der Vossen E.A."/>
            <person name="Wu Y."/>
            <person name="Guo J."/>
            <person name="He J."/>
            <person name="Jia Z."/>
            <person name="Ren Y."/>
            <person name="Tian G."/>
            <person name="Lu Y."/>
            <person name="Ruan J."/>
            <person name="Qian W."/>
            <person name="Wang M."/>
            <person name="Huang Q."/>
            <person name="Li B."/>
            <person name="Xuan Z."/>
            <person name="Cao J."/>
            <person name="Asan"/>
            <person name="Wu Z."/>
            <person name="Zhang J."/>
            <person name="Cai Q."/>
            <person name="Bai Y."/>
            <person name="Zhao B."/>
            <person name="Han Y."/>
            <person name="Li Y."/>
            <person name="Li X."/>
            <person name="Wang S."/>
            <person name="Shi Q."/>
            <person name="Liu S."/>
            <person name="Cho W.K."/>
            <person name="Kim J.Y."/>
            <person name="Xu Y."/>
            <person name="Heller-Uszynska K."/>
            <person name="Miao H."/>
            <person name="Cheng Z."/>
            <person name="Zhang S."/>
            <person name="Wu J."/>
            <person name="Yang Y."/>
            <person name="Kang H."/>
            <person name="Li M."/>
            <person name="Liang H."/>
            <person name="Ren X."/>
            <person name="Shi Z."/>
            <person name="Wen M."/>
            <person name="Jian M."/>
            <person name="Yang H."/>
            <person name="Zhang G."/>
            <person name="Yang Z."/>
            <person name="Chen R."/>
            <person name="Liu S."/>
            <person name="Li J."/>
            <person name="Ma L."/>
            <person name="Liu H."/>
            <person name="Zhou Y."/>
            <person name="Zhao J."/>
            <person name="Fang X."/>
            <person name="Li G."/>
            <person name="Fang L."/>
            <person name="Li Y."/>
            <person name="Liu D."/>
            <person name="Zheng H."/>
            <person name="Zhang Y."/>
            <person name="Qin N."/>
            <person name="Li Z."/>
            <person name="Yang G."/>
            <person name="Yang S."/>
            <person name="Bolund L."/>
            <person name="Kristiansen K."/>
            <person name="Zheng H."/>
            <person name="Li S."/>
            <person name="Zhang X."/>
            <person name="Yang H."/>
            <person name="Wang J."/>
            <person name="Sun R."/>
            <person name="Zhang B."/>
            <person name="Jiang S."/>
            <person name="Wang J."/>
            <person name="Du Y."/>
            <person name="Li S."/>
        </authorList>
    </citation>
    <scope>NUCLEOTIDE SEQUENCE [LARGE SCALE GENOMIC DNA]</scope>
    <source>
        <strain evidence="3">cv. 9930</strain>
    </source>
</reference>
<dbReference type="Gramene" id="KGN57906">
    <property type="protein sequence ID" value="KGN57906"/>
    <property type="gene ID" value="Csa_3G386300"/>
</dbReference>
<dbReference type="EMBL" id="CM002924">
    <property type="protein sequence ID" value="KGN57906.1"/>
    <property type="molecule type" value="Genomic_DNA"/>
</dbReference>
<feature type="region of interest" description="Disordered" evidence="1">
    <location>
        <begin position="149"/>
        <end position="169"/>
    </location>
</feature>
<keyword evidence="3" id="KW-1185">Reference proteome</keyword>
<reference evidence="2 3" key="3">
    <citation type="journal article" date="2010" name="BMC Genomics">
        <title>Transcriptome sequencing and comparative analysis of cucumber flowers with different sex types.</title>
        <authorList>
            <person name="Guo S."/>
            <person name="Zheng Y."/>
            <person name="Joung J.G."/>
            <person name="Liu S."/>
            <person name="Zhang Z."/>
            <person name="Crasta O.R."/>
            <person name="Sobral B.W."/>
            <person name="Xu Y."/>
            <person name="Huang S."/>
            <person name="Fei Z."/>
        </authorList>
    </citation>
    <scope>NUCLEOTIDE SEQUENCE [LARGE SCALE GENOMIC DNA]</scope>
    <source>
        <strain evidence="3">cv. 9930</strain>
    </source>
</reference>
<gene>
    <name evidence="2" type="ORF">Csa_3G386300</name>
</gene>
<sequence length="169" mass="18916">MLPPPSRRKPPHLLLHKEYPRCHASRQPPRSWSPVRAFTHRRHIVPRILVNEFLASSSLNSQFVSLLNVSALVYLFLSTGDSSCSRPSSRRRSRCRTRLPQPSGSSFVDAGVLIGCACLHPQSPTTDCHIFPPSVRISPILFPWRVKSVEDPTSSSSNPRAKVRQADVC</sequence>
<evidence type="ECO:0000313" key="3">
    <source>
        <dbReference type="Proteomes" id="UP000029981"/>
    </source>
</evidence>
<proteinExistence type="predicted"/>
<feature type="compositionally biased region" description="Basic residues" evidence="1">
    <location>
        <begin position="88"/>
        <end position="97"/>
    </location>
</feature>
<dbReference type="AlphaFoldDB" id="A0A0A0LCV9"/>